<dbReference type="SUPFAM" id="SSF52540">
    <property type="entry name" value="P-loop containing nucleoside triphosphate hydrolases"/>
    <property type="match status" value="1"/>
</dbReference>
<feature type="domain" description="SF4 helicase" evidence="1">
    <location>
        <begin position="137"/>
        <end position="210"/>
    </location>
</feature>
<keyword evidence="3" id="KW-1185">Reference proteome</keyword>
<dbReference type="GO" id="GO:0004386">
    <property type="term" value="F:helicase activity"/>
    <property type="evidence" value="ECO:0007669"/>
    <property type="project" value="UniProtKB-KW"/>
</dbReference>
<comment type="caution">
    <text evidence="2">The sequence shown here is derived from an EMBL/GenBank/DDBJ whole genome shotgun (WGS) entry which is preliminary data.</text>
</comment>
<dbReference type="NCBIfam" id="NF004629">
    <property type="entry name" value="PRK05973.1"/>
    <property type="match status" value="1"/>
</dbReference>
<keyword evidence="2" id="KW-0347">Helicase</keyword>
<sequence>MKLSSPIYHLKHRAKRLARDARIPLHAALDQMAAQEGYKSWSMLAQKSSASMSGKDLYQSLHAGDLVLIGARPGHGKTLLSLEILIEAMKDGKRGLFFSLDYNENDIASRFEKLGTRPVLFSDRFIFDSSDAISASYVAERLSREPAGSFAIIDYLQILDQKRDKPELMVQINALKAFAREHAMTIICISQIDRSFDPDVKVCPDLDDVRLPNPLDLSLFNKTCFLNNGTLRLQLNGN</sequence>
<dbReference type="InterPro" id="IPR007694">
    <property type="entry name" value="DNA_helicase_DnaB-like_C"/>
</dbReference>
<accession>A0ABX1DKM6</accession>
<reference evidence="2 3" key="1">
    <citation type="submission" date="2020-03" db="EMBL/GenBank/DDBJ databases">
        <title>Whole genome sequencing of clinical and environmental type strains of Ochrobactrum.</title>
        <authorList>
            <person name="Dharne M."/>
        </authorList>
    </citation>
    <scope>NUCLEOTIDE SEQUENCE [LARGE SCALE GENOMIC DNA]</scope>
    <source>
        <strain evidence="2 3">CIP 109452</strain>
    </source>
</reference>
<keyword evidence="2" id="KW-0547">Nucleotide-binding</keyword>
<dbReference type="PANTHER" id="PTHR30153:SF2">
    <property type="entry name" value="REPLICATIVE DNA HELICASE"/>
    <property type="match status" value="1"/>
</dbReference>
<proteinExistence type="predicted"/>
<evidence type="ECO:0000313" key="2">
    <source>
        <dbReference type="EMBL" id="NKC03474.1"/>
    </source>
</evidence>
<name>A0ABX1DKM6_9HYPH</name>
<dbReference type="Proteomes" id="UP000704467">
    <property type="component" value="Unassembled WGS sequence"/>
</dbReference>
<dbReference type="PANTHER" id="PTHR30153">
    <property type="entry name" value="REPLICATIVE DNA HELICASE DNAB"/>
    <property type="match status" value="1"/>
</dbReference>
<keyword evidence="2" id="KW-0067">ATP-binding</keyword>
<gene>
    <name evidence="2" type="ORF">HED55_09530</name>
</gene>
<evidence type="ECO:0000259" key="1">
    <source>
        <dbReference type="Pfam" id="PF03796"/>
    </source>
</evidence>
<dbReference type="EMBL" id="JAAVLN010000001">
    <property type="protein sequence ID" value="NKC03474.1"/>
    <property type="molecule type" value="Genomic_DNA"/>
</dbReference>
<dbReference type="RefSeq" id="WP_138784060.1">
    <property type="nucleotide sequence ID" value="NZ_JBHEEQ010000003.1"/>
</dbReference>
<organism evidence="2 3">
    <name type="scientific">Brucella haematophila</name>
    <dbReference type="NCBI Taxonomy" id="419474"/>
    <lineage>
        <taxon>Bacteria</taxon>
        <taxon>Pseudomonadati</taxon>
        <taxon>Pseudomonadota</taxon>
        <taxon>Alphaproteobacteria</taxon>
        <taxon>Hyphomicrobiales</taxon>
        <taxon>Brucellaceae</taxon>
        <taxon>Brucella/Ochrobactrum group</taxon>
        <taxon>Brucella</taxon>
    </lineage>
</organism>
<dbReference type="Gene3D" id="3.40.50.300">
    <property type="entry name" value="P-loop containing nucleotide triphosphate hydrolases"/>
    <property type="match status" value="2"/>
</dbReference>
<evidence type="ECO:0000313" key="3">
    <source>
        <dbReference type="Proteomes" id="UP000704467"/>
    </source>
</evidence>
<feature type="domain" description="SF4 helicase" evidence="1">
    <location>
        <begin position="58"/>
        <end position="111"/>
    </location>
</feature>
<dbReference type="InterPro" id="IPR027417">
    <property type="entry name" value="P-loop_NTPase"/>
</dbReference>
<keyword evidence="2" id="KW-0378">Hydrolase</keyword>
<protein>
    <submittedName>
        <fullName evidence="2">DNA helicase</fullName>
    </submittedName>
</protein>
<dbReference type="Pfam" id="PF03796">
    <property type="entry name" value="DnaB_C"/>
    <property type="match status" value="2"/>
</dbReference>